<keyword evidence="12" id="KW-1185">Reference proteome</keyword>
<sequence>MIWEAETFFKNIIETDRQEYQKIKNNISDFYYRKEVKKLDQFGNVKTDQNGEPEIRVLIPPKGKLKGIQKLINSRIFSQIDFPPQLHGSIREKSCITNAREHQGNKYFFLTDLRNYFPTINNNLVYEALIKLDFSPEVASLITRLVTYKGCIPQGAPTSPAISNLVFLPYDSKIIKICKQHELTYTRYIDDLTFSSKNFIPKAVIQNILDVIRHSPFKFHPRKTKTNIGITEVTGVLVKNNGLVAPERKFQKLEKLKQNSKKAIGLRGHIKAISKK</sequence>
<dbReference type="InterPro" id="IPR000123">
    <property type="entry name" value="Reverse_transcriptase_msDNA"/>
</dbReference>
<dbReference type="PRINTS" id="PR00866">
    <property type="entry name" value="RNADNAPOLMS"/>
</dbReference>
<dbReference type="PANTHER" id="PTHR34047">
    <property type="entry name" value="NUCLEAR INTRON MATURASE 1, MITOCHONDRIAL-RELATED"/>
    <property type="match status" value="1"/>
</dbReference>
<dbReference type="PANTHER" id="PTHR34047:SF7">
    <property type="entry name" value="RNA-DIRECTED DNA POLYMERASE"/>
    <property type="match status" value="1"/>
</dbReference>
<evidence type="ECO:0000256" key="2">
    <source>
        <dbReference type="ARBA" id="ARBA00022679"/>
    </source>
</evidence>
<dbReference type="GO" id="GO:0046872">
    <property type="term" value="F:metal ion binding"/>
    <property type="evidence" value="ECO:0007669"/>
    <property type="project" value="UniProtKB-KW"/>
</dbReference>
<protein>
    <recommendedName>
        <fullName evidence="1">RNA-directed DNA polymerase</fullName>
        <ecNumber evidence="1">2.7.7.49</ecNumber>
    </recommendedName>
</protein>
<comment type="caution">
    <text evidence="11">The sequence shown here is derived from an EMBL/GenBank/DDBJ whole genome shotgun (WGS) entry which is preliminary data.</text>
</comment>
<dbReference type="SUPFAM" id="SSF56672">
    <property type="entry name" value="DNA/RNA polymerases"/>
    <property type="match status" value="1"/>
</dbReference>
<evidence type="ECO:0000259" key="10">
    <source>
        <dbReference type="PROSITE" id="PS50878"/>
    </source>
</evidence>
<keyword evidence="7" id="KW-0051">Antiviral defense</keyword>
<dbReference type="AlphaFoldDB" id="A0A6M1SU45"/>
<dbReference type="InterPro" id="IPR043502">
    <property type="entry name" value="DNA/RNA_pol_sf"/>
</dbReference>
<keyword evidence="6 11" id="KW-0695">RNA-directed DNA polymerase</keyword>
<comment type="similarity">
    <text evidence="8">Belongs to the bacterial reverse transcriptase family.</text>
</comment>
<evidence type="ECO:0000256" key="4">
    <source>
        <dbReference type="ARBA" id="ARBA00022723"/>
    </source>
</evidence>
<keyword evidence="3" id="KW-0548">Nucleotidyltransferase</keyword>
<feature type="domain" description="Reverse transcriptase" evidence="10">
    <location>
        <begin position="1"/>
        <end position="238"/>
    </location>
</feature>
<comment type="catalytic activity">
    <reaction evidence="9">
        <text>DNA(n) + a 2'-deoxyribonucleoside 5'-triphosphate = DNA(n+1) + diphosphate</text>
        <dbReference type="Rhea" id="RHEA:22508"/>
        <dbReference type="Rhea" id="RHEA-COMP:17339"/>
        <dbReference type="Rhea" id="RHEA-COMP:17340"/>
        <dbReference type="ChEBI" id="CHEBI:33019"/>
        <dbReference type="ChEBI" id="CHEBI:61560"/>
        <dbReference type="ChEBI" id="CHEBI:173112"/>
        <dbReference type="EC" id="2.7.7.49"/>
    </reaction>
</comment>
<keyword evidence="2" id="KW-0808">Transferase</keyword>
<dbReference type="CDD" id="cd03487">
    <property type="entry name" value="RT_Bac_retron_II"/>
    <property type="match status" value="1"/>
</dbReference>
<gene>
    <name evidence="11" type="ORF">G3570_03225</name>
</gene>
<dbReference type="Pfam" id="PF00078">
    <property type="entry name" value="RVT_1"/>
    <property type="match status" value="1"/>
</dbReference>
<dbReference type="GO" id="GO:0051607">
    <property type="term" value="P:defense response to virus"/>
    <property type="evidence" value="ECO:0007669"/>
    <property type="project" value="UniProtKB-KW"/>
</dbReference>
<dbReference type="GO" id="GO:0003964">
    <property type="term" value="F:RNA-directed DNA polymerase activity"/>
    <property type="evidence" value="ECO:0007669"/>
    <property type="project" value="UniProtKB-KW"/>
</dbReference>
<evidence type="ECO:0000256" key="8">
    <source>
        <dbReference type="ARBA" id="ARBA00034120"/>
    </source>
</evidence>
<proteinExistence type="inferred from homology"/>
<evidence type="ECO:0000313" key="12">
    <source>
        <dbReference type="Proteomes" id="UP000473278"/>
    </source>
</evidence>
<reference evidence="11 12" key="1">
    <citation type="submission" date="2020-02" db="EMBL/GenBank/DDBJ databases">
        <title>Balneolaceae bacterium YR4-1, complete genome.</title>
        <authorList>
            <person name="Li Y."/>
            <person name="Wu S."/>
        </authorList>
    </citation>
    <scope>NUCLEOTIDE SEQUENCE [LARGE SCALE GENOMIC DNA]</scope>
    <source>
        <strain evidence="11 12">YR4-1</strain>
    </source>
</reference>
<evidence type="ECO:0000313" key="11">
    <source>
        <dbReference type="EMBL" id="NGP75628.1"/>
    </source>
</evidence>
<name>A0A6M1SU45_9BACT</name>
<dbReference type="EMBL" id="JAALLT010000001">
    <property type="protein sequence ID" value="NGP75628.1"/>
    <property type="molecule type" value="Genomic_DNA"/>
</dbReference>
<keyword evidence="4" id="KW-0479">Metal-binding</keyword>
<keyword evidence="5" id="KW-0460">Magnesium</keyword>
<dbReference type="InterPro" id="IPR051083">
    <property type="entry name" value="GrpII_Intron_Splice-Mob/Def"/>
</dbReference>
<evidence type="ECO:0000256" key="7">
    <source>
        <dbReference type="ARBA" id="ARBA00023118"/>
    </source>
</evidence>
<dbReference type="InterPro" id="IPR000477">
    <property type="entry name" value="RT_dom"/>
</dbReference>
<evidence type="ECO:0000256" key="9">
    <source>
        <dbReference type="ARBA" id="ARBA00048173"/>
    </source>
</evidence>
<organism evidence="11 12">
    <name type="scientific">Halalkalibaculum roseum</name>
    <dbReference type="NCBI Taxonomy" id="2709311"/>
    <lineage>
        <taxon>Bacteria</taxon>
        <taxon>Pseudomonadati</taxon>
        <taxon>Balneolota</taxon>
        <taxon>Balneolia</taxon>
        <taxon>Balneolales</taxon>
        <taxon>Balneolaceae</taxon>
        <taxon>Halalkalibaculum</taxon>
    </lineage>
</organism>
<dbReference type="Proteomes" id="UP000473278">
    <property type="component" value="Unassembled WGS sequence"/>
</dbReference>
<accession>A0A6M1SU45</accession>
<dbReference type="PROSITE" id="PS50878">
    <property type="entry name" value="RT_POL"/>
    <property type="match status" value="1"/>
</dbReference>
<dbReference type="EC" id="2.7.7.49" evidence="1"/>
<evidence type="ECO:0000256" key="3">
    <source>
        <dbReference type="ARBA" id="ARBA00022695"/>
    </source>
</evidence>
<evidence type="ECO:0000256" key="1">
    <source>
        <dbReference type="ARBA" id="ARBA00012493"/>
    </source>
</evidence>
<dbReference type="RefSeq" id="WP_165139099.1">
    <property type="nucleotide sequence ID" value="NZ_JAALLT010000001.1"/>
</dbReference>
<dbReference type="GO" id="GO:0003723">
    <property type="term" value="F:RNA binding"/>
    <property type="evidence" value="ECO:0007669"/>
    <property type="project" value="InterPro"/>
</dbReference>
<evidence type="ECO:0000256" key="5">
    <source>
        <dbReference type="ARBA" id="ARBA00022842"/>
    </source>
</evidence>
<evidence type="ECO:0000256" key="6">
    <source>
        <dbReference type="ARBA" id="ARBA00022918"/>
    </source>
</evidence>